<dbReference type="EMBL" id="CM055100">
    <property type="protein sequence ID" value="KAJ7542824.1"/>
    <property type="molecule type" value="Genomic_DNA"/>
</dbReference>
<dbReference type="Proteomes" id="UP001162992">
    <property type="component" value="Chromosome 9"/>
</dbReference>
<sequence length="745" mass="82291">MPGCVKVSVLEAENLPPTVTEGKAVSVRVSVGKREFDTPTKNAQGGRTSPWNFEFSYPVFNLRDNLVISVLGNTEEIITRSEIQTASIIERGYWDAYFSFKEGGKIHLKLGFVLTDEERRKVEQMGTVEIKDNDHSDCHFSILDSTSVLALDHAVLSCCTCTETMPHSSCAVLVSNGPTSCVEDMEIAFEATSSADLPSVIWPPRSSAKIAQRNSSQPITDEASQTSSDCSLKVISLKTTPSSTIELNETVHMGDKNVGRSTTAAEVVMKAHMVPGGTIPSLADKEKSSSPGGSRLLEGRGIEQIRAGTVKARILAFEANVQQEVHQVKLCSNRTRAEESGLARMKDPASTVEQIKTLDEAPVFLSAEKKFGLLDKVQQWENLQARAHRVSWERQKLEERPFKIQEKESMVPEKNIHAMEPQYNEDSEAGAWKSVVSEGLRDSSTVAEEGREVNKDQRSNLLTKKNKARQFTSKQGENMAPFTRENGPFEISLPPEMEDRGMVPSNFTAEVPIKVSQLKFTSESEDSSRTSEGEIDLSPCASVLQARKSLLSACGRPSQTFEHGLVKGARRIVAGENKQMGSEISPGRESFKSQRGVAFGKDRQFIPTLEPQQVTLAKSYQQSELLTRNGARNMHAWDSSRPETSSGLRISEGSKQPKSSEGIACRMKQVISGAVLLAGVVILGNDAIQRDLASEKERYYVVKEGDTLCSIVPGQWNNPNSLFYQLNPEIFDRNLIYPGQRFRLY</sequence>
<name>A0ACC2CLE0_DIPCM</name>
<proteinExistence type="predicted"/>
<evidence type="ECO:0000313" key="2">
    <source>
        <dbReference type="Proteomes" id="UP001162992"/>
    </source>
</evidence>
<organism evidence="1 2">
    <name type="scientific">Diphasiastrum complanatum</name>
    <name type="common">Issler's clubmoss</name>
    <name type="synonym">Lycopodium complanatum</name>
    <dbReference type="NCBI Taxonomy" id="34168"/>
    <lineage>
        <taxon>Eukaryota</taxon>
        <taxon>Viridiplantae</taxon>
        <taxon>Streptophyta</taxon>
        <taxon>Embryophyta</taxon>
        <taxon>Tracheophyta</taxon>
        <taxon>Lycopodiopsida</taxon>
        <taxon>Lycopodiales</taxon>
        <taxon>Lycopodiaceae</taxon>
        <taxon>Lycopodioideae</taxon>
        <taxon>Diphasiastrum</taxon>
    </lineage>
</organism>
<evidence type="ECO:0000313" key="1">
    <source>
        <dbReference type="EMBL" id="KAJ7542824.1"/>
    </source>
</evidence>
<keyword evidence="2" id="KW-1185">Reference proteome</keyword>
<accession>A0ACC2CLE0</accession>
<protein>
    <submittedName>
        <fullName evidence="1">Uncharacterized protein</fullName>
    </submittedName>
</protein>
<gene>
    <name evidence="1" type="ORF">O6H91_09G013600</name>
</gene>
<comment type="caution">
    <text evidence="1">The sequence shown here is derived from an EMBL/GenBank/DDBJ whole genome shotgun (WGS) entry which is preliminary data.</text>
</comment>
<reference evidence="2" key="1">
    <citation type="journal article" date="2024" name="Proc. Natl. Acad. Sci. U.S.A.">
        <title>Extraordinary preservation of gene collinearity over three hundred million years revealed in homosporous lycophytes.</title>
        <authorList>
            <person name="Li C."/>
            <person name="Wickell D."/>
            <person name="Kuo L.Y."/>
            <person name="Chen X."/>
            <person name="Nie B."/>
            <person name="Liao X."/>
            <person name="Peng D."/>
            <person name="Ji J."/>
            <person name="Jenkins J."/>
            <person name="Williams M."/>
            <person name="Shu S."/>
            <person name="Plott C."/>
            <person name="Barry K."/>
            <person name="Rajasekar S."/>
            <person name="Grimwood J."/>
            <person name="Han X."/>
            <person name="Sun S."/>
            <person name="Hou Z."/>
            <person name="He W."/>
            <person name="Dai G."/>
            <person name="Sun C."/>
            <person name="Schmutz J."/>
            <person name="Leebens-Mack J.H."/>
            <person name="Li F.W."/>
            <person name="Wang L."/>
        </authorList>
    </citation>
    <scope>NUCLEOTIDE SEQUENCE [LARGE SCALE GENOMIC DNA]</scope>
    <source>
        <strain evidence="2">cv. PW_Plant_1</strain>
    </source>
</reference>